<dbReference type="Pfam" id="PF12441">
    <property type="entry name" value="CopG_antitoxin"/>
    <property type="match status" value="1"/>
</dbReference>
<dbReference type="AlphaFoldDB" id="A0A1F5NK19"/>
<accession>A0A1F5NK19</accession>
<comment type="caution">
    <text evidence="1">The sequence shown here is derived from an EMBL/GenBank/DDBJ whole genome shotgun (WGS) entry which is preliminary data.</text>
</comment>
<dbReference type="EMBL" id="MFEK01000016">
    <property type="protein sequence ID" value="OGE77852.1"/>
    <property type="molecule type" value="Genomic_DNA"/>
</dbReference>
<gene>
    <name evidence="1" type="ORF">A2751_02295</name>
</gene>
<evidence type="ECO:0008006" key="3">
    <source>
        <dbReference type="Google" id="ProtNLM"/>
    </source>
</evidence>
<sequence length="90" mass="10657">MKKLKKIPKFKSEDEEAEFWNTHDSTEYLDWSKAQGVIFPNLKPTSRSISIRLPEYIINEVKVEANKLDIPYQALMKQYIARGVEKERQK</sequence>
<proteinExistence type="predicted"/>
<dbReference type="STRING" id="1817824.A2751_02295"/>
<evidence type="ECO:0000313" key="2">
    <source>
        <dbReference type="Proteomes" id="UP000176864"/>
    </source>
</evidence>
<protein>
    <recommendedName>
        <fullName evidence="3">Antitoxin</fullName>
    </recommendedName>
</protein>
<evidence type="ECO:0000313" key="1">
    <source>
        <dbReference type="EMBL" id="OGE77852.1"/>
    </source>
</evidence>
<organism evidence="1 2">
    <name type="scientific">Candidatus Doudnabacteria bacterium RIFCSPHIGHO2_01_FULL_46_14</name>
    <dbReference type="NCBI Taxonomy" id="1817824"/>
    <lineage>
        <taxon>Bacteria</taxon>
        <taxon>Candidatus Doudnaibacteriota</taxon>
    </lineage>
</organism>
<dbReference type="InterPro" id="IPR022148">
    <property type="entry name" value="CopG_antitoxin"/>
</dbReference>
<dbReference type="Proteomes" id="UP000176864">
    <property type="component" value="Unassembled WGS sequence"/>
</dbReference>
<reference evidence="1 2" key="1">
    <citation type="journal article" date="2016" name="Nat. Commun.">
        <title>Thousands of microbial genomes shed light on interconnected biogeochemical processes in an aquifer system.</title>
        <authorList>
            <person name="Anantharaman K."/>
            <person name="Brown C.T."/>
            <person name="Hug L.A."/>
            <person name="Sharon I."/>
            <person name="Castelle C.J."/>
            <person name="Probst A.J."/>
            <person name="Thomas B.C."/>
            <person name="Singh A."/>
            <person name="Wilkins M.J."/>
            <person name="Karaoz U."/>
            <person name="Brodie E.L."/>
            <person name="Williams K.H."/>
            <person name="Hubbard S.S."/>
            <person name="Banfield J.F."/>
        </authorList>
    </citation>
    <scope>NUCLEOTIDE SEQUENCE [LARGE SCALE GENOMIC DNA]</scope>
</reference>
<name>A0A1F5NK19_9BACT</name>